<feature type="region of interest" description="Disordered" evidence="1">
    <location>
        <begin position="1"/>
        <end position="25"/>
    </location>
</feature>
<gene>
    <name evidence="2" type="ORF">MICPUCDRAFT_54045</name>
</gene>
<evidence type="ECO:0000256" key="1">
    <source>
        <dbReference type="SAM" id="MobiDB-lite"/>
    </source>
</evidence>
<proteinExistence type="predicted"/>
<reference evidence="2 3" key="1">
    <citation type="journal article" date="2009" name="Science">
        <title>Green evolution and dynamic adaptations revealed by genomes of the marine picoeukaryotes Micromonas.</title>
        <authorList>
            <person name="Worden A.Z."/>
            <person name="Lee J.H."/>
            <person name="Mock T."/>
            <person name="Rouze P."/>
            <person name="Simmons M.P."/>
            <person name="Aerts A.L."/>
            <person name="Allen A.E."/>
            <person name="Cuvelier M.L."/>
            <person name="Derelle E."/>
            <person name="Everett M.V."/>
            <person name="Foulon E."/>
            <person name="Grimwood J."/>
            <person name="Gundlach H."/>
            <person name="Henrissat B."/>
            <person name="Napoli C."/>
            <person name="McDonald S.M."/>
            <person name="Parker M.S."/>
            <person name="Rombauts S."/>
            <person name="Salamov A."/>
            <person name="Von Dassow P."/>
            <person name="Badger J.H."/>
            <person name="Coutinho P.M."/>
            <person name="Demir E."/>
            <person name="Dubchak I."/>
            <person name="Gentemann C."/>
            <person name="Eikrem W."/>
            <person name="Gready J.E."/>
            <person name="John U."/>
            <person name="Lanier W."/>
            <person name="Lindquist E.A."/>
            <person name="Lucas S."/>
            <person name="Mayer K.F."/>
            <person name="Moreau H."/>
            <person name="Not F."/>
            <person name="Otillar R."/>
            <person name="Panaud O."/>
            <person name="Pangilinan J."/>
            <person name="Paulsen I."/>
            <person name="Piegu B."/>
            <person name="Poliakov A."/>
            <person name="Robbens S."/>
            <person name="Schmutz J."/>
            <person name="Toulza E."/>
            <person name="Wyss T."/>
            <person name="Zelensky A."/>
            <person name="Zhou K."/>
            <person name="Armbrust E.V."/>
            <person name="Bhattacharya D."/>
            <person name="Goodenough U.W."/>
            <person name="Van de Peer Y."/>
            <person name="Grigoriev I.V."/>
        </authorList>
    </citation>
    <scope>NUCLEOTIDE SEQUENCE [LARGE SCALE GENOMIC DNA]</scope>
    <source>
        <strain evidence="2 3">CCMP1545</strain>
    </source>
</reference>
<keyword evidence="3" id="KW-1185">Reference proteome</keyword>
<name>C1N8D6_MICPC</name>
<dbReference type="AlphaFoldDB" id="C1N8D6"/>
<dbReference type="EMBL" id="GG663750">
    <property type="protein sequence ID" value="EEH51686.1"/>
    <property type="molecule type" value="Genomic_DNA"/>
</dbReference>
<dbReference type="OMA" id="WCASCAE"/>
<sequence length="156" mass="16828">MAPFRNPFEEMKKANEIKRAKKEKGVKDGLETLVDKVKARSISHWSPYDPVGVRGRETARERGFQAVLADVRDGVVARNYGNGGSWPEAAEARREMVCPRCGASTRDAVEAGEREAADDAAAAADPVELAKVGKHPLGWCASCAEGNRLLDTSGGF</sequence>
<evidence type="ECO:0000313" key="3">
    <source>
        <dbReference type="Proteomes" id="UP000001876"/>
    </source>
</evidence>
<dbReference type="GeneID" id="9689691"/>
<evidence type="ECO:0000313" key="2">
    <source>
        <dbReference type="EMBL" id="EEH51686.1"/>
    </source>
</evidence>
<dbReference type="Proteomes" id="UP000001876">
    <property type="component" value="Unassembled WGS sequence"/>
</dbReference>
<dbReference type="KEGG" id="mpp:MICPUCDRAFT_54045"/>
<organism evidence="3">
    <name type="scientific">Micromonas pusilla (strain CCMP1545)</name>
    <name type="common">Picoplanktonic green alga</name>
    <dbReference type="NCBI Taxonomy" id="564608"/>
    <lineage>
        <taxon>Eukaryota</taxon>
        <taxon>Viridiplantae</taxon>
        <taxon>Chlorophyta</taxon>
        <taxon>Mamiellophyceae</taxon>
        <taxon>Mamiellales</taxon>
        <taxon>Mamiellaceae</taxon>
        <taxon>Micromonas</taxon>
    </lineage>
</organism>
<accession>C1N8D6</accession>
<dbReference type="RefSeq" id="XP_003064064.1">
    <property type="nucleotide sequence ID" value="XM_003064018.1"/>
</dbReference>
<feature type="compositionally biased region" description="Basic and acidic residues" evidence="1">
    <location>
        <begin position="7"/>
        <end position="25"/>
    </location>
</feature>
<dbReference type="OrthoDB" id="10475479at2759"/>
<protein>
    <submittedName>
        <fullName evidence="2">Predicted protein</fullName>
    </submittedName>
</protein>